<comment type="similarity">
    <text evidence="1">Belongs to the peptidase S1C family.</text>
</comment>
<sequence>MSFLCLARRLAGALTLPFLIAAPAIAASPPASQASIDAITRALEAVVGVQVTAAEGARSAETLGRQRAGSGVVIGPDGLILTIGYLVLEADSIQVTTHDNRVIPARPIGYDLATGFGLVRALLPLRGIQPVALGAASGIALETPLVAATGGEDGGMGLTRLVSARPFSGYWEYHIENALFTSPPLRNHSGAPLFNPRGELLGIGSLFVGNAMGDQRQMPGNMFVPVDLLKPILAEMQQTGSTQVSRRPWLGLSSTEQGGRVQIVRVSRESPAQEAGLSPGDVVLAIDDEKVSTLEGFYKKLWARPAPDAEVRLTVMNGSTIRQVTVKAVDRMKMMRKPAGI</sequence>
<dbReference type="InterPro" id="IPR001940">
    <property type="entry name" value="Peptidase_S1C"/>
</dbReference>
<dbReference type="GO" id="GO:0004252">
    <property type="term" value="F:serine-type endopeptidase activity"/>
    <property type="evidence" value="ECO:0007669"/>
    <property type="project" value="InterPro"/>
</dbReference>
<dbReference type="RefSeq" id="WP_171563617.1">
    <property type="nucleotide sequence ID" value="NZ_JABFCS010000002.1"/>
</dbReference>
<dbReference type="SMART" id="SM00228">
    <property type="entry name" value="PDZ"/>
    <property type="match status" value="1"/>
</dbReference>
<protein>
    <submittedName>
        <fullName evidence="7">Serine protease</fullName>
    </submittedName>
</protein>
<comment type="caution">
    <text evidence="7">The sequence shown here is derived from an EMBL/GenBank/DDBJ whole genome shotgun (WGS) entry which is preliminary data.</text>
</comment>
<gene>
    <name evidence="7" type="ORF">HK415_22335</name>
</gene>
<dbReference type="EMBL" id="JABFCS010000002">
    <property type="protein sequence ID" value="NNU45303.1"/>
    <property type="molecule type" value="Genomic_DNA"/>
</dbReference>
<evidence type="ECO:0000256" key="1">
    <source>
        <dbReference type="ARBA" id="ARBA00010541"/>
    </source>
</evidence>
<evidence type="ECO:0000313" key="7">
    <source>
        <dbReference type="EMBL" id="NNU45303.1"/>
    </source>
</evidence>
<evidence type="ECO:0000256" key="5">
    <source>
        <dbReference type="SAM" id="SignalP"/>
    </source>
</evidence>
<reference evidence="7 8" key="1">
    <citation type="submission" date="2020-05" db="EMBL/GenBank/DDBJ databases">
        <authorList>
            <person name="Khan S.A."/>
            <person name="Jeon C.O."/>
            <person name="Chun B.H."/>
        </authorList>
    </citation>
    <scope>NUCLEOTIDE SEQUENCE [LARGE SCALE GENOMIC DNA]</scope>
    <source>
        <strain evidence="7 8">B156</strain>
    </source>
</reference>
<evidence type="ECO:0000259" key="6">
    <source>
        <dbReference type="PROSITE" id="PS50106"/>
    </source>
</evidence>
<organism evidence="7 8">
    <name type="scientific">Ramlibacter montanisoli</name>
    <dbReference type="NCBI Taxonomy" id="2732512"/>
    <lineage>
        <taxon>Bacteria</taxon>
        <taxon>Pseudomonadati</taxon>
        <taxon>Pseudomonadota</taxon>
        <taxon>Betaproteobacteria</taxon>
        <taxon>Burkholderiales</taxon>
        <taxon>Comamonadaceae</taxon>
        <taxon>Ramlibacter</taxon>
    </lineage>
</organism>
<feature type="domain" description="PDZ" evidence="6">
    <location>
        <begin position="233"/>
        <end position="296"/>
    </location>
</feature>
<keyword evidence="4" id="KW-0720">Serine protease</keyword>
<dbReference type="InterPro" id="IPR009003">
    <property type="entry name" value="Peptidase_S1_PA"/>
</dbReference>
<evidence type="ECO:0000313" key="8">
    <source>
        <dbReference type="Proteomes" id="UP000552954"/>
    </source>
</evidence>
<dbReference type="GO" id="GO:0006508">
    <property type="term" value="P:proteolysis"/>
    <property type="evidence" value="ECO:0007669"/>
    <property type="project" value="UniProtKB-KW"/>
</dbReference>
<dbReference type="AlphaFoldDB" id="A0A849KN67"/>
<keyword evidence="3" id="KW-0378">Hydrolase</keyword>
<dbReference type="PRINTS" id="PR00834">
    <property type="entry name" value="PROTEASES2C"/>
</dbReference>
<feature type="chain" id="PRO_5032649957" evidence="5">
    <location>
        <begin position="27"/>
        <end position="341"/>
    </location>
</feature>
<dbReference type="PROSITE" id="PS50106">
    <property type="entry name" value="PDZ"/>
    <property type="match status" value="1"/>
</dbReference>
<dbReference type="PANTHER" id="PTHR22939:SF129">
    <property type="entry name" value="SERINE PROTEASE HTRA2, MITOCHONDRIAL"/>
    <property type="match status" value="1"/>
</dbReference>
<dbReference type="SUPFAM" id="SSF50494">
    <property type="entry name" value="Trypsin-like serine proteases"/>
    <property type="match status" value="1"/>
</dbReference>
<keyword evidence="8" id="KW-1185">Reference proteome</keyword>
<dbReference type="Gene3D" id="2.40.10.120">
    <property type="match status" value="1"/>
</dbReference>
<dbReference type="Gene3D" id="2.30.42.10">
    <property type="match status" value="1"/>
</dbReference>
<dbReference type="SUPFAM" id="SSF50156">
    <property type="entry name" value="PDZ domain-like"/>
    <property type="match status" value="1"/>
</dbReference>
<keyword evidence="2 7" id="KW-0645">Protease</keyword>
<accession>A0A849KN67</accession>
<dbReference type="InterPro" id="IPR001478">
    <property type="entry name" value="PDZ"/>
</dbReference>
<evidence type="ECO:0000256" key="4">
    <source>
        <dbReference type="ARBA" id="ARBA00022825"/>
    </source>
</evidence>
<proteinExistence type="inferred from homology"/>
<reference evidence="7 8" key="2">
    <citation type="submission" date="2020-06" db="EMBL/GenBank/DDBJ databases">
        <title>Ramlibacter rhizophilus sp. nov., isolated from rhizosphere soil of national flower Mugunghwa from South Korea.</title>
        <authorList>
            <person name="Zheng-Fei Y."/>
            <person name="Huan T."/>
        </authorList>
    </citation>
    <scope>NUCLEOTIDE SEQUENCE [LARGE SCALE GENOMIC DNA]</scope>
    <source>
        <strain evidence="7 8">B156</strain>
    </source>
</reference>
<dbReference type="InterPro" id="IPR036034">
    <property type="entry name" value="PDZ_sf"/>
</dbReference>
<evidence type="ECO:0000256" key="3">
    <source>
        <dbReference type="ARBA" id="ARBA00022801"/>
    </source>
</evidence>
<feature type="signal peptide" evidence="5">
    <location>
        <begin position="1"/>
        <end position="26"/>
    </location>
</feature>
<name>A0A849KN67_9BURK</name>
<dbReference type="PANTHER" id="PTHR22939">
    <property type="entry name" value="SERINE PROTEASE FAMILY S1C HTRA-RELATED"/>
    <property type="match status" value="1"/>
</dbReference>
<evidence type="ECO:0000256" key="2">
    <source>
        <dbReference type="ARBA" id="ARBA00022670"/>
    </source>
</evidence>
<dbReference type="Pfam" id="PF13180">
    <property type="entry name" value="PDZ_2"/>
    <property type="match status" value="1"/>
</dbReference>
<dbReference type="Pfam" id="PF13365">
    <property type="entry name" value="Trypsin_2"/>
    <property type="match status" value="1"/>
</dbReference>
<keyword evidence="5" id="KW-0732">Signal</keyword>
<dbReference type="Proteomes" id="UP000552954">
    <property type="component" value="Unassembled WGS sequence"/>
</dbReference>